<protein>
    <submittedName>
        <fullName evidence="1">Uncharacterized protein</fullName>
    </submittedName>
</protein>
<reference evidence="1" key="1">
    <citation type="journal article" date="2016" name="ISME J.">
        <title>Chasing the elusive Euryarchaeota class WSA2: genomes reveal a uniquely fastidious methyl-reducing methanogen.</title>
        <authorList>
            <person name="Nobu M.K."/>
            <person name="Narihiro T."/>
            <person name="Kuroda K."/>
            <person name="Mei R."/>
            <person name="Liu W.T."/>
        </authorList>
    </citation>
    <scope>NUCLEOTIDE SEQUENCE [LARGE SCALE GENOMIC DNA]</scope>
    <source>
        <strain evidence="1">ADurb1213_Bin02801</strain>
    </source>
</reference>
<organism evidence="1">
    <name type="scientific">Candidatus Methanofastidiosum methylothiophilum</name>
    <dbReference type="NCBI Taxonomy" id="1705564"/>
    <lineage>
        <taxon>Archaea</taxon>
        <taxon>Methanobacteriati</taxon>
        <taxon>Methanobacteriota</taxon>
        <taxon>Stenosarchaea group</taxon>
        <taxon>Candidatus Methanofastidiosia</taxon>
        <taxon>Candidatus Methanofastidiosales</taxon>
        <taxon>Candidatus Methanofastidiosaceae</taxon>
        <taxon>Candidatus Methanofastidiosum</taxon>
    </lineage>
</organism>
<dbReference type="AlphaFoldDB" id="A0A150JKG0"/>
<name>A0A150JKG0_9EURY</name>
<gene>
    <name evidence="1" type="ORF">APG09_00965</name>
</gene>
<dbReference type="EMBL" id="LNJE01000010">
    <property type="protein sequence ID" value="KYC57720.1"/>
    <property type="molecule type" value="Genomic_DNA"/>
</dbReference>
<comment type="caution">
    <text evidence="1">The sequence shown here is derived from an EMBL/GenBank/DDBJ whole genome shotgun (WGS) entry which is preliminary data.</text>
</comment>
<sequence length="362" mass="42263">MDKNHGFKITAQKNRVKKSNGEVNTIKIEAGKYVWEDIDECGLFIIIPKVKKNVTIKNGVPKTIVTRKGLLQILPINQVIKLWTNEIKVLSPNLSCTYFENHIVVEAEYIITELGETCIYGNEILAKSHLEDSKILLNLKAPQNIFNSIEIIQNPLGLLTEPVKNKNVPVKEWTNLFYFLRDSEVPVKDIRPESAPLKKNLKAIRDFIKSYPSNQEAEEFKTKIEKEEKEQREELISQIQEFKEFYMDHFRYYSDVIQLPLPIYSDMMQRISVAIRNHIIDHQYLYLILPNFKNALDLNNELLLFIEKALITHFIVDKKYKNTREKETTVFIISYSKDIVTTRTYETTFSNGKLTVNAKLHH</sequence>
<evidence type="ECO:0000313" key="1">
    <source>
        <dbReference type="EMBL" id="KYC57720.1"/>
    </source>
</evidence>
<proteinExistence type="predicted"/>
<accession>A0A150JKG0</accession>